<dbReference type="Proteomes" id="UP000295765">
    <property type="component" value="Unassembled WGS sequence"/>
</dbReference>
<evidence type="ECO:0000313" key="2">
    <source>
        <dbReference type="Proteomes" id="UP000295765"/>
    </source>
</evidence>
<dbReference type="AlphaFoldDB" id="A0A4R2L1T7"/>
<dbReference type="RefSeq" id="WP_132544667.1">
    <property type="nucleotide sequence ID" value="NZ_SLWY01000019.1"/>
</dbReference>
<comment type="caution">
    <text evidence="1">The sequence shown here is derived from an EMBL/GenBank/DDBJ whole genome shotgun (WGS) entry which is preliminary data.</text>
</comment>
<reference evidence="1 2" key="1">
    <citation type="submission" date="2019-03" db="EMBL/GenBank/DDBJ databases">
        <title>Genomic Encyclopedia of Type Strains, Phase IV (KMG-IV): sequencing the most valuable type-strain genomes for metagenomic binning, comparative biology and taxonomic classification.</title>
        <authorList>
            <person name="Goeker M."/>
        </authorList>
    </citation>
    <scope>NUCLEOTIDE SEQUENCE [LARGE SCALE GENOMIC DNA]</scope>
    <source>
        <strain evidence="1 2">DSM 25287</strain>
    </source>
</reference>
<evidence type="ECO:0000313" key="1">
    <source>
        <dbReference type="EMBL" id="TCO79582.1"/>
    </source>
</evidence>
<dbReference type="OrthoDB" id="9799165at2"/>
<dbReference type="PANTHER" id="PTHR41729">
    <property type="entry name" value="GLUTAMYL-TRNA SYNTHETASE"/>
    <property type="match status" value="1"/>
</dbReference>
<name>A0A4R2L1T7_9GAMM</name>
<keyword evidence="2" id="KW-1185">Reference proteome</keyword>
<dbReference type="Pfam" id="PF13875">
    <property type="entry name" value="DUF4202"/>
    <property type="match status" value="1"/>
</dbReference>
<dbReference type="PANTHER" id="PTHR41729:SF1">
    <property type="entry name" value="GLUTAMYL-TRNA SYNTHETASE"/>
    <property type="match status" value="1"/>
</dbReference>
<dbReference type="InterPro" id="IPR025255">
    <property type="entry name" value="DUF4202"/>
</dbReference>
<dbReference type="EMBL" id="SLWY01000019">
    <property type="protein sequence ID" value="TCO79582.1"/>
    <property type="molecule type" value="Genomic_DNA"/>
</dbReference>
<organism evidence="1 2">
    <name type="scientific">Plasticicumulans lactativorans</name>
    <dbReference type="NCBI Taxonomy" id="1133106"/>
    <lineage>
        <taxon>Bacteria</taxon>
        <taxon>Pseudomonadati</taxon>
        <taxon>Pseudomonadota</taxon>
        <taxon>Gammaproteobacteria</taxon>
        <taxon>Candidatus Competibacteraceae</taxon>
        <taxon>Plasticicumulans</taxon>
    </lineage>
</organism>
<protein>
    <submittedName>
        <fullName evidence="1">Uncharacterized protein DUF4202</fullName>
    </submittedName>
</protein>
<sequence>MTADRLARAYAAFDAANAHDPVSVPGDDGAPVPREWINARRVSTWLERMYPQAGEALRLAARAHHLRRWEHPRSGYPMTREGYLRWRAELKRFHAEQAGAVLAQLGFDADTLARTQALIRRERLKQDAEAQALEDAICLAFLQYDFDAFGPQHDEAKVIGIVRKTWAKMSPVGQAAAATLPLSPYAQGIVARALGG</sequence>
<proteinExistence type="predicted"/>
<gene>
    <name evidence="1" type="ORF">EV699_11938</name>
</gene>
<accession>A0A4R2L1T7</accession>